<feature type="transmembrane region" description="Helical" evidence="2">
    <location>
        <begin position="64"/>
        <end position="81"/>
    </location>
</feature>
<gene>
    <name evidence="3" type="ORF">R8Z58_11755</name>
</gene>
<dbReference type="RefSeq" id="WP_318353952.1">
    <property type="nucleotide sequence ID" value="NZ_JAWQEV010000003.1"/>
</dbReference>
<sequence length="256" mass="27831">MLVAELVLCAIGVVAATVVTLNFGSLPWDDHLGEIIGAFGLLIVIFAVFLRIWWAKDLVPRPRFIWFLPAAMALILTPGAVTDSAGRSAAEEVWLLLLAAYGSALLGFLVLVFVFVPLEMLGRGILRLVTGKPDGGWLIFGGAVIALTTTFAVVGVFAVDDLPPGRAAAIPIICALLGIPFGYTVQSETLLWVARGLALLLIALLLASAHFGDRRRARRVQADAADAEADRRRRDERRAAQVARDRDARRRREQRE</sequence>
<keyword evidence="4" id="KW-1185">Reference proteome</keyword>
<keyword evidence="2" id="KW-0472">Membrane</keyword>
<organism evidence="3 4">
    <name type="scientific">Microbacterium arthrosphaerae</name>
    <dbReference type="NCBI Taxonomy" id="792652"/>
    <lineage>
        <taxon>Bacteria</taxon>
        <taxon>Bacillati</taxon>
        <taxon>Actinomycetota</taxon>
        <taxon>Actinomycetes</taxon>
        <taxon>Micrococcales</taxon>
        <taxon>Microbacteriaceae</taxon>
        <taxon>Microbacterium</taxon>
    </lineage>
</organism>
<reference evidence="3 4" key="1">
    <citation type="submission" date="2023-11" db="EMBL/GenBank/DDBJ databases">
        <title>Draft genome sequence of Microbacterium arthrosphaerae JCM 30492.</title>
        <authorList>
            <person name="Zhang G."/>
            <person name="Ding Y."/>
        </authorList>
    </citation>
    <scope>NUCLEOTIDE SEQUENCE [LARGE SCALE GENOMIC DNA]</scope>
    <source>
        <strain evidence="3 4">JCM 30492</strain>
    </source>
</reference>
<feature type="transmembrane region" description="Helical" evidence="2">
    <location>
        <begin position="165"/>
        <end position="183"/>
    </location>
</feature>
<feature type="compositionally biased region" description="Basic and acidic residues" evidence="1">
    <location>
        <begin position="228"/>
        <end position="256"/>
    </location>
</feature>
<feature type="transmembrane region" description="Helical" evidence="2">
    <location>
        <begin position="93"/>
        <end position="116"/>
    </location>
</feature>
<comment type="caution">
    <text evidence="3">The sequence shown here is derived from an EMBL/GenBank/DDBJ whole genome shotgun (WGS) entry which is preliminary data.</text>
</comment>
<evidence type="ECO:0000313" key="4">
    <source>
        <dbReference type="Proteomes" id="UP001283109"/>
    </source>
</evidence>
<feature type="transmembrane region" description="Helical" evidence="2">
    <location>
        <begin position="190"/>
        <end position="211"/>
    </location>
</feature>
<proteinExistence type="predicted"/>
<dbReference type="EMBL" id="JAWQEV010000003">
    <property type="protein sequence ID" value="MDW4573447.1"/>
    <property type="molecule type" value="Genomic_DNA"/>
</dbReference>
<keyword evidence="2" id="KW-0812">Transmembrane</keyword>
<feature type="region of interest" description="Disordered" evidence="1">
    <location>
        <begin position="219"/>
        <end position="256"/>
    </location>
</feature>
<keyword evidence="2" id="KW-1133">Transmembrane helix</keyword>
<feature type="transmembrane region" description="Helical" evidence="2">
    <location>
        <begin position="137"/>
        <end position="159"/>
    </location>
</feature>
<evidence type="ECO:0000256" key="2">
    <source>
        <dbReference type="SAM" id="Phobius"/>
    </source>
</evidence>
<name>A0ABU4H287_9MICO</name>
<feature type="transmembrane region" description="Helical" evidence="2">
    <location>
        <begin position="32"/>
        <end position="52"/>
    </location>
</feature>
<evidence type="ECO:0000256" key="1">
    <source>
        <dbReference type="SAM" id="MobiDB-lite"/>
    </source>
</evidence>
<accession>A0ABU4H287</accession>
<protein>
    <submittedName>
        <fullName evidence="3">Uncharacterized protein</fullName>
    </submittedName>
</protein>
<evidence type="ECO:0000313" key="3">
    <source>
        <dbReference type="EMBL" id="MDW4573447.1"/>
    </source>
</evidence>
<dbReference type="Proteomes" id="UP001283109">
    <property type="component" value="Unassembled WGS sequence"/>
</dbReference>